<evidence type="ECO:0000313" key="2">
    <source>
        <dbReference type="EMBL" id="SHG89476.1"/>
    </source>
</evidence>
<feature type="transmembrane region" description="Helical" evidence="1">
    <location>
        <begin position="31"/>
        <end position="51"/>
    </location>
</feature>
<feature type="transmembrane region" description="Helical" evidence="1">
    <location>
        <begin position="6"/>
        <end position="24"/>
    </location>
</feature>
<dbReference type="RefSeq" id="WP_073409576.1">
    <property type="nucleotide sequence ID" value="NZ_FQWH01000005.1"/>
</dbReference>
<evidence type="ECO:0000256" key="1">
    <source>
        <dbReference type="SAM" id="Phobius"/>
    </source>
</evidence>
<evidence type="ECO:0000313" key="3">
    <source>
        <dbReference type="Proteomes" id="UP000184112"/>
    </source>
</evidence>
<name>A0A1M5NIS7_FLAJO</name>
<gene>
    <name evidence="2" type="ORF">SAMN05444388_10527</name>
</gene>
<sequence length="87" mass="9687">MDVYSLSFWKILGMISLIGLIIFWKKRNAVWGGFTLGLIVGVIVSFVNFTIGKSFQFKIIGKGIIIGILFGIIVEFLGMISKKISSR</sequence>
<keyword evidence="1" id="KW-0472">Membrane</keyword>
<dbReference type="Proteomes" id="UP000184112">
    <property type="component" value="Unassembled WGS sequence"/>
</dbReference>
<dbReference type="EMBL" id="FQWH01000005">
    <property type="protein sequence ID" value="SHG89476.1"/>
    <property type="molecule type" value="Genomic_DNA"/>
</dbReference>
<proteinExistence type="predicted"/>
<protein>
    <submittedName>
        <fullName evidence="2">Uncharacterized protein</fullName>
    </submittedName>
</protein>
<organism evidence="2 3">
    <name type="scientific">Flavobacterium johnsoniae</name>
    <name type="common">Cytophaga johnsonae</name>
    <dbReference type="NCBI Taxonomy" id="986"/>
    <lineage>
        <taxon>Bacteria</taxon>
        <taxon>Pseudomonadati</taxon>
        <taxon>Bacteroidota</taxon>
        <taxon>Flavobacteriia</taxon>
        <taxon>Flavobacteriales</taxon>
        <taxon>Flavobacteriaceae</taxon>
        <taxon>Flavobacterium</taxon>
    </lineage>
</organism>
<dbReference type="AlphaFoldDB" id="A0A1M5NIS7"/>
<reference evidence="2 3" key="1">
    <citation type="submission" date="2016-11" db="EMBL/GenBank/DDBJ databases">
        <authorList>
            <person name="Jaros S."/>
            <person name="Januszkiewicz K."/>
            <person name="Wedrychowicz H."/>
        </authorList>
    </citation>
    <scope>NUCLEOTIDE SEQUENCE [LARGE SCALE GENOMIC DNA]</scope>
    <source>
        <strain evidence="2 3">DSM 6792</strain>
    </source>
</reference>
<keyword evidence="1" id="KW-0812">Transmembrane</keyword>
<keyword evidence="1" id="KW-1133">Transmembrane helix</keyword>
<feature type="transmembrane region" description="Helical" evidence="1">
    <location>
        <begin position="63"/>
        <end position="81"/>
    </location>
</feature>
<accession>A0A1M5NIS7</accession>